<evidence type="ECO:0000313" key="1">
    <source>
        <dbReference type="EMBL" id="MBB5047276.1"/>
    </source>
</evidence>
<dbReference type="Proteomes" id="UP000542353">
    <property type="component" value="Unassembled WGS sequence"/>
</dbReference>
<proteinExistence type="predicted"/>
<dbReference type="EMBL" id="JACHIH010000010">
    <property type="protein sequence ID" value="MBB5047276.1"/>
    <property type="molecule type" value="Genomic_DNA"/>
</dbReference>
<name>A0A7W7Z3G8_9BRAD</name>
<accession>A0A7W7Z3G8</accession>
<protein>
    <submittedName>
        <fullName evidence="1">Uncharacterized protein</fullName>
    </submittedName>
</protein>
<sequence>MHSTQSQFSTREARHAAELANANADAPIGAAATAVARANVGAPSPRDQTSDPWQFLVQIGMQVVAALASGNEANAPAHPWIEHDRASGAKSLKIPMPAPKTAIKIANAFSALADSLRANDAHRQNELNDFR</sequence>
<organism evidence="1 2">
    <name type="scientific">Rhodopseudomonas rhenobacensis</name>
    <dbReference type="NCBI Taxonomy" id="87461"/>
    <lineage>
        <taxon>Bacteria</taxon>
        <taxon>Pseudomonadati</taxon>
        <taxon>Pseudomonadota</taxon>
        <taxon>Alphaproteobacteria</taxon>
        <taxon>Hyphomicrobiales</taxon>
        <taxon>Nitrobacteraceae</taxon>
        <taxon>Rhodopseudomonas</taxon>
    </lineage>
</organism>
<dbReference type="AlphaFoldDB" id="A0A7W7Z3G8"/>
<keyword evidence="2" id="KW-1185">Reference proteome</keyword>
<comment type="caution">
    <text evidence="1">The sequence shown here is derived from an EMBL/GenBank/DDBJ whole genome shotgun (WGS) entry which is preliminary data.</text>
</comment>
<evidence type="ECO:0000313" key="2">
    <source>
        <dbReference type="Proteomes" id="UP000542353"/>
    </source>
</evidence>
<dbReference type="RefSeq" id="WP_184256951.1">
    <property type="nucleotide sequence ID" value="NZ_JACHIH010000010.1"/>
</dbReference>
<reference evidence="1 2" key="1">
    <citation type="submission" date="2020-08" db="EMBL/GenBank/DDBJ databases">
        <title>Genomic Encyclopedia of Type Strains, Phase IV (KMG-IV): sequencing the most valuable type-strain genomes for metagenomic binning, comparative biology and taxonomic classification.</title>
        <authorList>
            <person name="Goeker M."/>
        </authorList>
    </citation>
    <scope>NUCLEOTIDE SEQUENCE [LARGE SCALE GENOMIC DNA]</scope>
    <source>
        <strain evidence="1 2">DSM 12706</strain>
    </source>
</reference>
<gene>
    <name evidence="1" type="ORF">HNR60_002030</name>
</gene>